<feature type="transmembrane region" description="Helical" evidence="1">
    <location>
        <begin position="151"/>
        <end position="173"/>
    </location>
</feature>
<name>A0ABR4YRY3_9MYCO</name>
<dbReference type="InterPro" id="IPR018649">
    <property type="entry name" value="SHOCT"/>
</dbReference>
<evidence type="ECO:0000313" key="3">
    <source>
        <dbReference type="EMBL" id="KHO23753.1"/>
    </source>
</evidence>
<feature type="domain" description="SHOCT" evidence="2">
    <location>
        <begin position="222"/>
        <end position="249"/>
    </location>
</feature>
<gene>
    <name evidence="3" type="ORF">QQ44_16240</name>
</gene>
<accession>A0ABR4YRY3</accession>
<keyword evidence="4" id="KW-1185">Reference proteome</keyword>
<comment type="caution">
    <text evidence="3">The sequence shown here is derived from an EMBL/GenBank/DDBJ whole genome shotgun (WGS) entry which is preliminary data.</text>
</comment>
<evidence type="ECO:0000313" key="4">
    <source>
        <dbReference type="Proteomes" id="UP000031004"/>
    </source>
</evidence>
<feature type="transmembrane region" description="Helical" evidence="1">
    <location>
        <begin position="12"/>
        <end position="37"/>
    </location>
</feature>
<evidence type="ECO:0000256" key="1">
    <source>
        <dbReference type="SAM" id="Phobius"/>
    </source>
</evidence>
<dbReference type="RefSeq" id="WP_039321856.1">
    <property type="nucleotide sequence ID" value="NZ_JTLZ01000008.1"/>
</dbReference>
<sequence>MNSRRSAPRIVIVTSICALVIGAVGLFVTLFLNAFVFDEYDAYGEIPIPGSAGLELPAGEVTVSLHTMVTGSSGGLPVPPLRLHVSSPEGAADPVLTESIGGTTTVNNDARVRVWIMQVSSPGSYEISVDGQVQGYINPRLAFGHGSEYGWLYWLFGGLVALGGLALTAGMVWSAREGKRARPVAVTGPTSWPSVHAVPIGDQPIGNLSTSYLPTDQAIRIEQIKTIAALRDSGALTEAEFEAEKRRILDS</sequence>
<protein>
    <recommendedName>
        <fullName evidence="2">SHOCT domain-containing protein</fullName>
    </recommendedName>
</protein>
<organism evidence="3 4">
    <name type="scientific">Mycolicibacterium setense</name>
    <dbReference type="NCBI Taxonomy" id="431269"/>
    <lineage>
        <taxon>Bacteria</taxon>
        <taxon>Bacillati</taxon>
        <taxon>Actinomycetota</taxon>
        <taxon>Actinomycetes</taxon>
        <taxon>Mycobacteriales</taxon>
        <taxon>Mycobacteriaceae</taxon>
        <taxon>Mycolicibacterium</taxon>
    </lineage>
</organism>
<dbReference type="EMBL" id="JTLZ01000008">
    <property type="protein sequence ID" value="KHO23753.1"/>
    <property type="molecule type" value="Genomic_DNA"/>
</dbReference>
<keyword evidence="1" id="KW-0472">Membrane</keyword>
<dbReference type="Proteomes" id="UP000031004">
    <property type="component" value="Unassembled WGS sequence"/>
</dbReference>
<keyword evidence="1" id="KW-0812">Transmembrane</keyword>
<dbReference type="Pfam" id="PF09851">
    <property type="entry name" value="SHOCT"/>
    <property type="match status" value="1"/>
</dbReference>
<proteinExistence type="predicted"/>
<keyword evidence="1" id="KW-1133">Transmembrane helix</keyword>
<reference evidence="3 4" key="1">
    <citation type="submission" date="2014-11" db="EMBL/GenBank/DDBJ databases">
        <title>Mycobacterium setense Manresensis Genome.</title>
        <authorList>
            <person name="Rech G."/>
            <person name="Sumoy L."/>
        </authorList>
    </citation>
    <scope>NUCLEOTIDE SEQUENCE [LARGE SCALE GENOMIC DNA]</scope>
    <source>
        <strain evidence="3 4">Manresensis</strain>
    </source>
</reference>
<evidence type="ECO:0000259" key="2">
    <source>
        <dbReference type="Pfam" id="PF09851"/>
    </source>
</evidence>